<protein>
    <submittedName>
        <fullName evidence="1">DNA-binding transcriptional regulator of glucitol operon</fullName>
    </submittedName>
</protein>
<dbReference type="Proteomes" id="UP000198647">
    <property type="component" value="Unassembled WGS sequence"/>
</dbReference>
<organism evidence="1 2">
    <name type="scientific">Salimicrobium album</name>
    <dbReference type="NCBI Taxonomy" id="50717"/>
    <lineage>
        <taxon>Bacteria</taxon>
        <taxon>Bacillati</taxon>
        <taxon>Bacillota</taxon>
        <taxon>Bacilli</taxon>
        <taxon>Bacillales</taxon>
        <taxon>Bacillaceae</taxon>
        <taxon>Salimicrobium</taxon>
    </lineage>
</organism>
<dbReference type="EMBL" id="FNOS01000008">
    <property type="protein sequence ID" value="SDY29079.1"/>
    <property type="molecule type" value="Genomic_DNA"/>
</dbReference>
<dbReference type="Pfam" id="PF06923">
    <property type="entry name" value="GutM"/>
    <property type="match status" value="1"/>
</dbReference>
<accession>A0A1H3IP88</accession>
<evidence type="ECO:0000313" key="1">
    <source>
        <dbReference type="EMBL" id="SDY29079.1"/>
    </source>
</evidence>
<reference evidence="1 2" key="1">
    <citation type="submission" date="2016-10" db="EMBL/GenBank/DDBJ databases">
        <authorList>
            <person name="Varghese N."/>
            <person name="Submissions S."/>
        </authorList>
    </citation>
    <scope>NUCLEOTIDE SEQUENCE [LARGE SCALE GENOMIC DNA]</scope>
    <source>
        <strain evidence="1 2">DSM 20748</strain>
    </source>
</reference>
<proteinExistence type="predicted"/>
<name>A0A1H3IP88_9BACI</name>
<dbReference type="GO" id="GO:0003677">
    <property type="term" value="F:DNA binding"/>
    <property type="evidence" value="ECO:0007669"/>
    <property type="project" value="UniProtKB-KW"/>
</dbReference>
<dbReference type="InterPro" id="IPR009693">
    <property type="entry name" value="Glucitol_operon_activator"/>
</dbReference>
<dbReference type="RefSeq" id="WP_093108122.1">
    <property type="nucleotide sequence ID" value="NZ_FNOS01000008.1"/>
</dbReference>
<dbReference type="PIRSF" id="PIRSF011474">
    <property type="entry name" value="Glucitol_operon_activator"/>
    <property type="match status" value="1"/>
</dbReference>
<comment type="caution">
    <text evidence="1">The sequence shown here is derived from an EMBL/GenBank/DDBJ whole genome shotgun (WGS) entry which is preliminary data.</text>
</comment>
<evidence type="ECO:0000313" key="2">
    <source>
        <dbReference type="Proteomes" id="UP000198647"/>
    </source>
</evidence>
<gene>
    <name evidence="1" type="ORF">SAMN04488081_2568</name>
</gene>
<sequence>MIFLILAVIAVMFIVQTFFGYWQVKNFNKNYGEMKSQNRVAIGRAKGLITNGVVLLIRIDRQAVIQEVRKMQGTTVFARFKKMDALNGKHLLKLEEGSVPKLDKFTWKALKDAQHVYKVVQAGGEPAQPTSIFQKITGLFKKKGEVNN</sequence>
<keyword evidence="2" id="KW-1185">Reference proteome</keyword>
<keyword evidence="1" id="KW-0238">DNA-binding</keyword>